<name>A0A6A6RC36_9PEZI</name>
<keyword evidence="1" id="KW-0175">Coiled coil</keyword>
<evidence type="ECO:0000313" key="3">
    <source>
        <dbReference type="EMBL" id="KAF2502418.1"/>
    </source>
</evidence>
<dbReference type="PANTHER" id="PTHR21310">
    <property type="entry name" value="AMINOGLYCOSIDE PHOSPHOTRANSFERASE-RELATED-RELATED"/>
    <property type="match status" value="1"/>
</dbReference>
<dbReference type="EMBL" id="MU004181">
    <property type="protein sequence ID" value="KAF2502418.1"/>
    <property type="molecule type" value="Genomic_DNA"/>
</dbReference>
<evidence type="ECO:0008006" key="5">
    <source>
        <dbReference type="Google" id="ProtNLM"/>
    </source>
</evidence>
<dbReference type="PANTHER" id="PTHR21310:SF15">
    <property type="entry name" value="AMINOGLYCOSIDE PHOSPHOTRANSFERASE DOMAIN-CONTAINING PROTEIN"/>
    <property type="match status" value="1"/>
</dbReference>
<evidence type="ECO:0000256" key="2">
    <source>
        <dbReference type="SAM" id="MobiDB-lite"/>
    </source>
</evidence>
<gene>
    <name evidence="3" type="ORF">BU16DRAFT_521146</name>
</gene>
<accession>A0A6A6RC36</accession>
<evidence type="ECO:0000313" key="4">
    <source>
        <dbReference type="Proteomes" id="UP000799750"/>
    </source>
</evidence>
<dbReference type="AlphaFoldDB" id="A0A6A6RC36"/>
<dbReference type="OrthoDB" id="2906425at2759"/>
<dbReference type="Proteomes" id="UP000799750">
    <property type="component" value="Unassembled WGS sequence"/>
</dbReference>
<protein>
    <recommendedName>
        <fullName evidence="5">Aminoglycoside phosphotransferase domain-containing protein</fullName>
    </recommendedName>
</protein>
<proteinExistence type="predicted"/>
<evidence type="ECO:0000256" key="1">
    <source>
        <dbReference type="SAM" id="Coils"/>
    </source>
</evidence>
<organism evidence="3 4">
    <name type="scientific">Lophium mytilinum</name>
    <dbReference type="NCBI Taxonomy" id="390894"/>
    <lineage>
        <taxon>Eukaryota</taxon>
        <taxon>Fungi</taxon>
        <taxon>Dikarya</taxon>
        <taxon>Ascomycota</taxon>
        <taxon>Pezizomycotina</taxon>
        <taxon>Dothideomycetes</taxon>
        <taxon>Pleosporomycetidae</taxon>
        <taxon>Mytilinidiales</taxon>
        <taxon>Mytilinidiaceae</taxon>
        <taxon>Lophium</taxon>
    </lineage>
</organism>
<dbReference type="InterPro" id="IPR051678">
    <property type="entry name" value="AGP_Transferase"/>
</dbReference>
<feature type="coiled-coil region" evidence="1">
    <location>
        <begin position="152"/>
        <end position="179"/>
    </location>
</feature>
<sequence length="449" mass="52312">MEYVREHTSIPIPEVYAFDSDMRNNALGLEWIFMQKAPGEQWKTAQRHLKAPKVRCVLKRLAGWVHELEGLMFNQIGSIYRQWDSTKDGYLTYKLGPVVDQHIFKAQTECNDSVSMGPYDSTGDYASALLTAQMRDLSGSSRAEARQLNVRMAATDNRVKVDEKERRQYEQEYDLKERKKRVVREINREEKSPNNDLNITRILWRNLYNHENLCAEDRFLELDMLVSDHKYVAYLAREVRDFVKAETDIFGVEPEENLTWEEHCQTSDEEEPATPQCASENNKNLDNAIQIGLEISRLIPLVFKNEKLEPNSTYLRHWDINDENLLVDENGAVTALLDWEQLTTLPFVRKRERFMLPTLIAQTASCEVDTKTQKADGQTFKKEMRRLDPEWKKEKRPSADEQKDTRLDDQQEIISMVMKLHHMGDPESAMATKAKLQKMCIYGKPAPIF</sequence>
<keyword evidence="4" id="KW-1185">Reference proteome</keyword>
<feature type="region of interest" description="Disordered" evidence="2">
    <location>
        <begin position="375"/>
        <end position="407"/>
    </location>
</feature>
<reference evidence="3" key="1">
    <citation type="journal article" date="2020" name="Stud. Mycol.">
        <title>101 Dothideomycetes genomes: a test case for predicting lifestyles and emergence of pathogens.</title>
        <authorList>
            <person name="Haridas S."/>
            <person name="Albert R."/>
            <person name="Binder M."/>
            <person name="Bloem J."/>
            <person name="Labutti K."/>
            <person name="Salamov A."/>
            <person name="Andreopoulos B."/>
            <person name="Baker S."/>
            <person name="Barry K."/>
            <person name="Bills G."/>
            <person name="Bluhm B."/>
            <person name="Cannon C."/>
            <person name="Castanera R."/>
            <person name="Culley D."/>
            <person name="Daum C."/>
            <person name="Ezra D."/>
            <person name="Gonzalez J."/>
            <person name="Henrissat B."/>
            <person name="Kuo A."/>
            <person name="Liang C."/>
            <person name="Lipzen A."/>
            <person name="Lutzoni F."/>
            <person name="Magnuson J."/>
            <person name="Mondo S."/>
            <person name="Nolan M."/>
            <person name="Ohm R."/>
            <person name="Pangilinan J."/>
            <person name="Park H.-J."/>
            <person name="Ramirez L."/>
            <person name="Alfaro M."/>
            <person name="Sun H."/>
            <person name="Tritt A."/>
            <person name="Yoshinaga Y."/>
            <person name="Zwiers L.-H."/>
            <person name="Turgeon B."/>
            <person name="Goodwin S."/>
            <person name="Spatafora J."/>
            <person name="Crous P."/>
            <person name="Grigoriev I."/>
        </authorList>
    </citation>
    <scope>NUCLEOTIDE SEQUENCE</scope>
    <source>
        <strain evidence="3">CBS 269.34</strain>
    </source>
</reference>